<name>A0A1E5KY30_9ENTE</name>
<evidence type="ECO:0000259" key="1">
    <source>
        <dbReference type="Pfam" id="PF12681"/>
    </source>
</evidence>
<dbReference type="InterPro" id="IPR029068">
    <property type="entry name" value="Glyas_Bleomycin-R_OHBP_Dase"/>
</dbReference>
<dbReference type="Gene3D" id="3.10.180.10">
    <property type="entry name" value="2,3-Dihydroxybiphenyl 1,2-Dioxygenase, domain 1"/>
    <property type="match status" value="1"/>
</dbReference>
<dbReference type="AlphaFoldDB" id="A0A1E5KY30"/>
<accession>A0A1E5KY30</accession>
<dbReference type="Proteomes" id="UP000095256">
    <property type="component" value="Unassembled WGS sequence"/>
</dbReference>
<proteinExistence type="predicted"/>
<sequence>MKFDSPMIILKNIEKSKKFYQNVLKQTIKTDLKSYLIWSGDFSMMSQEQWQEATGLSPYKTARCNSFELYFEEEDYDDFILHLNNYEGISYVHRTKEFPWGQRGMRFYDIDNHIIEVAESMTSVAKRFLTLGYSIDETAEKIMFPREFVEECSTLNR</sequence>
<protein>
    <recommendedName>
        <fullName evidence="1">Glyoxalase-like domain-containing protein</fullName>
    </recommendedName>
</protein>
<keyword evidence="3" id="KW-1185">Reference proteome</keyword>
<dbReference type="EMBL" id="MIEK01000019">
    <property type="protein sequence ID" value="OEH82599.1"/>
    <property type="molecule type" value="Genomic_DNA"/>
</dbReference>
<evidence type="ECO:0000313" key="2">
    <source>
        <dbReference type="EMBL" id="OEH82599.1"/>
    </source>
</evidence>
<dbReference type="RefSeq" id="WP_069698427.1">
    <property type="nucleotide sequence ID" value="NZ_JAGGMA010000021.1"/>
</dbReference>
<dbReference type="SUPFAM" id="SSF54593">
    <property type="entry name" value="Glyoxalase/Bleomycin resistance protein/Dihydroxybiphenyl dioxygenase"/>
    <property type="match status" value="1"/>
</dbReference>
<reference evidence="2 3" key="1">
    <citation type="submission" date="2016-09" db="EMBL/GenBank/DDBJ databases">
        <authorList>
            <person name="Capua I."/>
            <person name="De Benedictis P."/>
            <person name="Joannis T."/>
            <person name="Lombin L.H."/>
            <person name="Cattoli G."/>
        </authorList>
    </citation>
    <scope>NUCLEOTIDE SEQUENCE [LARGE SCALE GENOMIC DNA]</scope>
    <source>
        <strain evidence="2 3">LMG 25899</strain>
    </source>
</reference>
<dbReference type="InterPro" id="IPR025870">
    <property type="entry name" value="Glyoxalase-like_dom"/>
</dbReference>
<evidence type="ECO:0000313" key="3">
    <source>
        <dbReference type="Proteomes" id="UP000095256"/>
    </source>
</evidence>
<dbReference type="OrthoDB" id="9815599at2"/>
<comment type="caution">
    <text evidence="2">The sequence shown here is derived from an EMBL/GenBank/DDBJ whole genome shotgun (WGS) entry which is preliminary data.</text>
</comment>
<gene>
    <name evidence="2" type="ORF">BCR26_12715</name>
</gene>
<feature type="domain" description="Glyoxalase-like" evidence="1">
    <location>
        <begin position="3"/>
        <end position="121"/>
    </location>
</feature>
<organism evidence="2 3">
    <name type="scientific">Enterococcus rivorum</name>
    <dbReference type="NCBI Taxonomy" id="762845"/>
    <lineage>
        <taxon>Bacteria</taxon>
        <taxon>Bacillati</taxon>
        <taxon>Bacillota</taxon>
        <taxon>Bacilli</taxon>
        <taxon>Lactobacillales</taxon>
        <taxon>Enterococcaceae</taxon>
        <taxon>Enterococcus</taxon>
    </lineage>
</organism>
<dbReference type="Pfam" id="PF12681">
    <property type="entry name" value="Glyoxalase_2"/>
    <property type="match status" value="1"/>
</dbReference>
<dbReference type="STRING" id="762845.BCR26_12715"/>